<keyword evidence="3" id="KW-1003">Cell membrane</keyword>
<evidence type="ECO:0000256" key="6">
    <source>
        <dbReference type="ARBA" id="ARBA00022692"/>
    </source>
</evidence>
<dbReference type="InterPro" id="IPR012902">
    <property type="entry name" value="N_methyl_site"/>
</dbReference>
<evidence type="ECO:0000256" key="9">
    <source>
        <dbReference type="ARBA" id="ARBA00025772"/>
    </source>
</evidence>
<keyword evidence="14" id="KW-1185">Reference proteome</keyword>
<evidence type="ECO:0000313" key="14">
    <source>
        <dbReference type="Proteomes" id="UP000184159"/>
    </source>
</evidence>
<dbReference type="NCBIfam" id="TIGR02532">
    <property type="entry name" value="IV_pilin_GFxxxE"/>
    <property type="match status" value="1"/>
</dbReference>
<dbReference type="PROSITE" id="PS00409">
    <property type="entry name" value="PROKAR_NTER_METHYL"/>
    <property type="match status" value="1"/>
</dbReference>
<dbReference type="Proteomes" id="UP000184159">
    <property type="component" value="Unassembled WGS sequence"/>
</dbReference>
<keyword evidence="6 11" id="KW-0812">Transmembrane</keyword>
<evidence type="ECO:0000259" key="12">
    <source>
        <dbReference type="Pfam" id="PF12019"/>
    </source>
</evidence>
<dbReference type="EMBL" id="FQUH01000014">
    <property type="protein sequence ID" value="SHF64795.1"/>
    <property type="molecule type" value="Genomic_DNA"/>
</dbReference>
<sequence>MRTGFSLLELVVVIALLGLSLLLVVPQFSQQMEKEQLKTAVSDVQAFILQARSLAITHHQNLWLHLIFPSSSATNNGVSPGWQLWVSTAEDRSKGQRLLTLSGQRYRKILVRSGFPQNRLFIDGHSGKLGNGSITFSARNTPERQIKVITSYGAGRVRHCSVGTAIYGYPAC</sequence>
<keyword evidence="7 11" id="KW-1133">Transmembrane helix</keyword>
<dbReference type="GO" id="GO:0015628">
    <property type="term" value="P:protein secretion by the type II secretion system"/>
    <property type="evidence" value="ECO:0007669"/>
    <property type="project" value="InterPro"/>
</dbReference>
<dbReference type="InterPro" id="IPR045584">
    <property type="entry name" value="Pilin-like"/>
</dbReference>
<reference evidence="14" key="1">
    <citation type="submission" date="2016-11" db="EMBL/GenBank/DDBJ databases">
        <authorList>
            <person name="Varghese N."/>
            <person name="Submissions S."/>
        </authorList>
    </citation>
    <scope>NUCLEOTIDE SEQUENCE [LARGE SCALE GENOMIC DNA]</scope>
    <source>
        <strain evidence="14">DSM 21264</strain>
    </source>
</reference>
<proteinExistence type="inferred from homology"/>
<dbReference type="PIRSF" id="PIRSF024622">
    <property type="entry name" value="Tfp_FimT"/>
    <property type="match status" value="1"/>
</dbReference>
<keyword evidence="8 11" id="KW-0472">Membrane</keyword>
<dbReference type="Pfam" id="PF12019">
    <property type="entry name" value="GspH"/>
    <property type="match status" value="1"/>
</dbReference>
<evidence type="ECO:0000256" key="10">
    <source>
        <dbReference type="ARBA" id="ARBA00030775"/>
    </source>
</evidence>
<dbReference type="RefSeq" id="WP_072960634.1">
    <property type="nucleotide sequence ID" value="NZ_FQUH01000014.1"/>
</dbReference>
<organism evidence="13 14">
    <name type="scientific">Vibrio gazogenes DSM 21264 = NBRC 103151</name>
    <dbReference type="NCBI Taxonomy" id="1123492"/>
    <lineage>
        <taxon>Bacteria</taxon>
        <taxon>Pseudomonadati</taxon>
        <taxon>Pseudomonadota</taxon>
        <taxon>Gammaproteobacteria</taxon>
        <taxon>Vibrionales</taxon>
        <taxon>Vibrionaceae</taxon>
        <taxon>Vibrio</taxon>
    </lineage>
</organism>
<feature type="transmembrane region" description="Helical" evidence="11">
    <location>
        <begin position="6"/>
        <end position="25"/>
    </location>
</feature>
<evidence type="ECO:0000256" key="4">
    <source>
        <dbReference type="ARBA" id="ARBA00022481"/>
    </source>
</evidence>
<name>A0A1M5DD04_VIBGA</name>
<dbReference type="InterPro" id="IPR022346">
    <property type="entry name" value="T2SS_GspH"/>
</dbReference>
<feature type="domain" description="General secretion pathway GspH" evidence="12">
    <location>
        <begin position="40"/>
        <end position="150"/>
    </location>
</feature>
<accession>A0A1M5DD04</accession>
<evidence type="ECO:0000256" key="7">
    <source>
        <dbReference type="ARBA" id="ARBA00022989"/>
    </source>
</evidence>
<keyword evidence="5" id="KW-0997">Cell inner membrane</keyword>
<evidence type="ECO:0000256" key="8">
    <source>
        <dbReference type="ARBA" id="ARBA00023136"/>
    </source>
</evidence>
<comment type="similarity">
    <text evidence="9">Belongs to the GSP H family.</text>
</comment>
<evidence type="ECO:0000256" key="1">
    <source>
        <dbReference type="ARBA" id="ARBA00004377"/>
    </source>
</evidence>
<evidence type="ECO:0000256" key="3">
    <source>
        <dbReference type="ARBA" id="ARBA00022475"/>
    </source>
</evidence>
<dbReference type="SUPFAM" id="SSF54523">
    <property type="entry name" value="Pili subunits"/>
    <property type="match status" value="1"/>
</dbReference>
<evidence type="ECO:0000256" key="11">
    <source>
        <dbReference type="SAM" id="Phobius"/>
    </source>
</evidence>
<protein>
    <recommendedName>
        <fullName evidence="2">Type II secretion system protein H</fullName>
    </recommendedName>
    <alternativeName>
        <fullName evidence="10">General secretion pathway protein H</fullName>
    </alternativeName>
</protein>
<evidence type="ECO:0000256" key="5">
    <source>
        <dbReference type="ARBA" id="ARBA00022519"/>
    </source>
</evidence>
<evidence type="ECO:0000256" key="2">
    <source>
        <dbReference type="ARBA" id="ARBA00021549"/>
    </source>
</evidence>
<dbReference type="Gene3D" id="3.30.700.10">
    <property type="entry name" value="Glycoprotein, Type 4 Pilin"/>
    <property type="match status" value="1"/>
</dbReference>
<evidence type="ECO:0000313" key="13">
    <source>
        <dbReference type="EMBL" id="SHF64795.1"/>
    </source>
</evidence>
<dbReference type="InterPro" id="IPR016824">
    <property type="entry name" value="Tfp-pilus_assembly_FimT"/>
</dbReference>
<gene>
    <name evidence="13" type="ORF">SAMN02745781_02819</name>
</gene>
<dbReference type="GO" id="GO:0005886">
    <property type="term" value="C:plasma membrane"/>
    <property type="evidence" value="ECO:0007669"/>
    <property type="project" value="UniProtKB-SubCell"/>
</dbReference>
<dbReference type="GO" id="GO:0015627">
    <property type="term" value="C:type II protein secretion system complex"/>
    <property type="evidence" value="ECO:0007669"/>
    <property type="project" value="InterPro"/>
</dbReference>
<dbReference type="AlphaFoldDB" id="A0A1M5DD04"/>
<comment type="subcellular location">
    <subcellularLocation>
        <location evidence="1">Cell inner membrane</location>
        <topology evidence="1">Single-pass membrane protein</topology>
    </subcellularLocation>
</comment>
<keyword evidence="4" id="KW-0488">Methylation</keyword>